<evidence type="ECO:0000313" key="2">
    <source>
        <dbReference type="Proteomes" id="UP001224533"/>
    </source>
</evidence>
<dbReference type="AlphaFoldDB" id="A0ABD7YTB7"/>
<evidence type="ECO:0008006" key="3">
    <source>
        <dbReference type="Google" id="ProtNLM"/>
    </source>
</evidence>
<proteinExistence type="predicted"/>
<accession>A0ABD7YTB7</accession>
<organism evidence="1 2">
    <name type="scientific">Ligilactobacillus salivarius</name>
    <dbReference type="NCBI Taxonomy" id="1624"/>
    <lineage>
        <taxon>Bacteria</taxon>
        <taxon>Bacillati</taxon>
        <taxon>Bacillota</taxon>
        <taxon>Bacilli</taxon>
        <taxon>Lactobacillales</taxon>
        <taxon>Lactobacillaceae</taxon>
        <taxon>Ligilactobacillus</taxon>
    </lineage>
</organism>
<sequence>MKINFNDEKPENIYKVGNVIRKGDDFYLIARDFDDKYYFICLNQNFVSPSYDTLEELADINKDEYDVLADVEINVL</sequence>
<dbReference type="RefSeq" id="WP_283473508.1">
    <property type="nucleotide sequence ID" value="NZ_CP114501.1"/>
</dbReference>
<evidence type="ECO:0000313" key="1">
    <source>
        <dbReference type="EMBL" id="WHS17235.1"/>
    </source>
</evidence>
<name>A0ABD7YTB7_9LACO</name>
<dbReference type="Proteomes" id="UP001224533">
    <property type="component" value="Chromosome"/>
</dbReference>
<dbReference type="EMBL" id="CP114509">
    <property type="protein sequence ID" value="WHS17235.1"/>
    <property type="molecule type" value="Genomic_DNA"/>
</dbReference>
<protein>
    <recommendedName>
        <fullName evidence="3">Phage protein</fullName>
    </recommendedName>
</protein>
<gene>
    <name evidence="1" type="ORF">O2U02_07055</name>
</gene>
<reference evidence="1 2" key="1">
    <citation type="submission" date="2022-12" db="EMBL/GenBank/DDBJ databases">
        <title>Assessment of beneficial effects and identification of host adaptation-associated genes of Ligilactobacillus salivarius isolated from Meles meles.</title>
        <authorList>
            <person name="Wang Y."/>
        </authorList>
    </citation>
    <scope>NUCLEOTIDE SEQUENCE [LARGE SCALE GENOMIC DNA]</scope>
    <source>
        <strain evidence="1 2">S35</strain>
    </source>
</reference>